<evidence type="ECO:0000313" key="1">
    <source>
        <dbReference type="EMBL" id="MBR0667017.1"/>
    </source>
</evidence>
<gene>
    <name evidence="1" type="ORF">GXW71_21835</name>
</gene>
<accession>A0ABS5F396</accession>
<name>A0ABS5F396_9PROT</name>
<dbReference type="Proteomes" id="UP001196870">
    <property type="component" value="Unassembled WGS sequence"/>
</dbReference>
<proteinExistence type="predicted"/>
<sequence length="454" mass="48116">MDEATDQADAVEHAAALAREIAPDLGAILFTHYPDADTLDTLRPGSAELGAVTAANRAAAAELTAAGVQVFVQVADKASFRRWMHSRVDSPEARLAWRDRDRLLSGDAALKTLGVDPALARPGAAPRRGSGSAADRLVRAFAEDSADFDDQALELIEAGRDGVLEVATRKLRERFGDEAAEDFAATLLALAEGAEMGPAGWAELMALPVALPPGAPPDAVSLGASLIASGVLAEALELRFLPEWRTPQALAALPPTALRRVLVDLLAGREPADLPPATPARLSEDSFGVLLALQIDWEIPLWEEILVNGLPEEDAEDDADGADGGTPEEQERLTLFDRWRSAVFETGSGCVPLALVHASEVEAEIAAFLEEAGEHSAGIEEIREFVAMGRREAGEDEVVCRLQGAGDGLEIALYTREGRFLDSITLSAEQLPASPEEMPRLIAAFVPVVDGPPG</sequence>
<dbReference type="RefSeq" id="WP_211854792.1">
    <property type="nucleotide sequence ID" value="NZ_JAAGBB010000028.1"/>
</dbReference>
<keyword evidence="2" id="KW-1185">Reference proteome</keyword>
<reference evidence="2" key="1">
    <citation type="journal article" date="2021" name="Syst. Appl. Microbiol.">
        <title>Roseomonas hellenica sp. nov., isolated from roots of wild-growing Alkanna tinctoria.</title>
        <authorList>
            <person name="Rat A."/>
            <person name="Naranjo H.D."/>
            <person name="Lebbe L."/>
            <person name="Cnockaert M."/>
            <person name="Krigas N."/>
            <person name="Grigoriadou K."/>
            <person name="Maloupa E."/>
            <person name="Willems A."/>
        </authorList>
    </citation>
    <scope>NUCLEOTIDE SEQUENCE [LARGE SCALE GENOMIC DNA]</scope>
    <source>
        <strain evidence="2">LMG 31523</strain>
    </source>
</reference>
<protein>
    <submittedName>
        <fullName evidence="1">Uncharacterized protein</fullName>
    </submittedName>
</protein>
<organism evidence="1 2">
    <name type="scientific">Plastoroseomonas hellenica</name>
    <dbReference type="NCBI Taxonomy" id="2687306"/>
    <lineage>
        <taxon>Bacteria</taxon>
        <taxon>Pseudomonadati</taxon>
        <taxon>Pseudomonadota</taxon>
        <taxon>Alphaproteobacteria</taxon>
        <taxon>Acetobacterales</taxon>
        <taxon>Acetobacteraceae</taxon>
        <taxon>Plastoroseomonas</taxon>
    </lineage>
</organism>
<comment type="caution">
    <text evidence="1">The sequence shown here is derived from an EMBL/GenBank/DDBJ whole genome shotgun (WGS) entry which is preliminary data.</text>
</comment>
<evidence type="ECO:0000313" key="2">
    <source>
        <dbReference type="Proteomes" id="UP001196870"/>
    </source>
</evidence>
<dbReference type="EMBL" id="JAAGBB010000028">
    <property type="protein sequence ID" value="MBR0667017.1"/>
    <property type="molecule type" value="Genomic_DNA"/>
</dbReference>